<comment type="caution">
    <text evidence="2">The sequence shown here is derived from an EMBL/GenBank/DDBJ whole genome shotgun (WGS) entry which is preliminary data.</text>
</comment>
<evidence type="ECO:0000313" key="3">
    <source>
        <dbReference type="Proteomes" id="UP000664991"/>
    </source>
</evidence>
<protein>
    <submittedName>
        <fullName evidence="2">Uncharacterized protein</fullName>
    </submittedName>
</protein>
<feature type="region of interest" description="Disordered" evidence="1">
    <location>
        <begin position="171"/>
        <end position="210"/>
    </location>
</feature>
<dbReference type="AlphaFoldDB" id="A0A836CSI0"/>
<feature type="compositionally biased region" description="Polar residues" evidence="1">
    <location>
        <begin position="179"/>
        <end position="199"/>
    </location>
</feature>
<sequence>MDSKVSVGKRKSIMDGILKKGLGIVYNSKCKTDARWTAAAETVPGPDVRQTWETNSIAEATSRGGEYPRGSPPLRDSQMTLAYLNTIVTIQHTHLYGENKFIPSLKDQYLGIVEFIEILSSRNLDKKGSSQSAGHDFSSSEISQDSHLSPPAASAPAEDFVMQQAPLTQSPVLTCPGLSPSSPASHQSGTPLPTPNSGRHNVPVISRFKF</sequence>
<dbReference type="Proteomes" id="UP000664991">
    <property type="component" value="Unassembled WGS sequence"/>
</dbReference>
<evidence type="ECO:0000256" key="1">
    <source>
        <dbReference type="SAM" id="MobiDB-lite"/>
    </source>
</evidence>
<dbReference type="EMBL" id="JAEMGP010000020">
    <property type="protein sequence ID" value="KAG5197290.1"/>
    <property type="molecule type" value="Genomic_DNA"/>
</dbReference>
<organism evidence="2 3">
    <name type="scientific">Ovis aries</name>
    <name type="common">Sheep</name>
    <dbReference type="NCBI Taxonomy" id="9940"/>
    <lineage>
        <taxon>Eukaryota</taxon>
        <taxon>Metazoa</taxon>
        <taxon>Chordata</taxon>
        <taxon>Craniata</taxon>
        <taxon>Vertebrata</taxon>
        <taxon>Euteleostomi</taxon>
        <taxon>Mammalia</taxon>
        <taxon>Eutheria</taxon>
        <taxon>Laurasiatheria</taxon>
        <taxon>Artiodactyla</taxon>
        <taxon>Ruminantia</taxon>
        <taxon>Pecora</taxon>
        <taxon>Bovidae</taxon>
        <taxon>Caprinae</taxon>
        <taxon>Ovis</taxon>
    </lineage>
</organism>
<feature type="compositionally biased region" description="Polar residues" evidence="1">
    <location>
        <begin position="129"/>
        <end position="147"/>
    </location>
</feature>
<evidence type="ECO:0000313" key="2">
    <source>
        <dbReference type="EMBL" id="KAG5197290.1"/>
    </source>
</evidence>
<accession>A0A836CSI0</accession>
<name>A0A836CSI0_SHEEP</name>
<feature type="region of interest" description="Disordered" evidence="1">
    <location>
        <begin position="124"/>
        <end position="156"/>
    </location>
</feature>
<proteinExistence type="predicted"/>
<reference evidence="2 3" key="1">
    <citation type="submission" date="2020-12" db="EMBL/GenBank/DDBJ databases">
        <title>De novo assembly of Tibetan sheep genome.</title>
        <authorList>
            <person name="Li X."/>
        </authorList>
    </citation>
    <scope>NUCLEOTIDE SEQUENCE [LARGE SCALE GENOMIC DNA]</scope>
    <source>
        <tissue evidence="2">Heart</tissue>
    </source>
</reference>
<gene>
    <name evidence="2" type="ORF">JEQ12_010744</name>
</gene>